<evidence type="ECO:0000256" key="12">
    <source>
        <dbReference type="ARBA" id="ARBA00069616"/>
    </source>
</evidence>
<gene>
    <name evidence="15" type="ORF">SPAPADRAFT_63627</name>
</gene>
<dbReference type="Gene3D" id="3.20.20.10">
    <property type="entry name" value="Alanine racemase"/>
    <property type="match status" value="1"/>
</dbReference>
<reference evidence="15 16" key="1">
    <citation type="journal article" date="2011" name="Proc. Natl. Acad. Sci. U.S.A.">
        <title>Comparative genomics of xylose-fermenting fungi for enhanced biofuel production.</title>
        <authorList>
            <person name="Wohlbach D.J."/>
            <person name="Kuo A."/>
            <person name="Sato T.K."/>
            <person name="Potts K.M."/>
            <person name="Salamov A.A."/>
            <person name="LaButti K.M."/>
            <person name="Sun H."/>
            <person name="Clum A."/>
            <person name="Pangilinan J.L."/>
            <person name="Lindquist E.A."/>
            <person name="Lucas S."/>
            <person name="Lapidus A."/>
            <person name="Jin M."/>
            <person name="Gunawan C."/>
            <person name="Balan V."/>
            <person name="Dale B.E."/>
            <person name="Jeffries T.W."/>
            <person name="Zinkel R."/>
            <person name="Barry K.W."/>
            <person name="Grigoriev I.V."/>
            <person name="Gasch A.P."/>
        </authorList>
    </citation>
    <scope>NUCLEOTIDE SEQUENCE [LARGE SCALE GENOMIC DNA]</scope>
    <source>
        <strain evidence="16">NRRL Y-27907 / 11-Y1</strain>
    </source>
</reference>
<comment type="function">
    <text evidence="10">Catalyzes the conversion of D-serine to pyruvate and ammonia. May play a role in D-serine detoxification.</text>
</comment>
<dbReference type="GO" id="GO:0046872">
    <property type="term" value="F:metal ion binding"/>
    <property type="evidence" value="ECO:0007669"/>
    <property type="project" value="UniProtKB-KW"/>
</dbReference>
<evidence type="ECO:0000256" key="6">
    <source>
        <dbReference type="ARBA" id="ARBA00022833"/>
    </source>
</evidence>
<dbReference type="STRING" id="619300.G3AVV5"/>
<accession>G3AVV5</accession>
<dbReference type="InParanoid" id="G3AVV5"/>
<evidence type="ECO:0000256" key="5">
    <source>
        <dbReference type="ARBA" id="ARBA00022723"/>
    </source>
</evidence>
<evidence type="ECO:0000256" key="8">
    <source>
        <dbReference type="ARBA" id="ARBA00023239"/>
    </source>
</evidence>
<organism evidence="16">
    <name type="scientific">Spathaspora passalidarum (strain NRRL Y-27907 / 11-Y1)</name>
    <dbReference type="NCBI Taxonomy" id="619300"/>
    <lineage>
        <taxon>Eukaryota</taxon>
        <taxon>Fungi</taxon>
        <taxon>Dikarya</taxon>
        <taxon>Ascomycota</taxon>
        <taxon>Saccharomycotina</taxon>
        <taxon>Pichiomycetes</taxon>
        <taxon>Debaryomycetaceae</taxon>
        <taxon>Spathaspora</taxon>
    </lineage>
</organism>
<dbReference type="FunFam" id="3.20.20.10:FF:000016">
    <property type="entry name" value="D-serine dehydratase"/>
    <property type="match status" value="1"/>
</dbReference>
<dbReference type="RefSeq" id="XP_007377766.1">
    <property type="nucleotide sequence ID" value="XM_007377704.1"/>
</dbReference>
<dbReference type="InterPro" id="IPR051466">
    <property type="entry name" value="D-amino_acid_metab_enzyme"/>
</dbReference>
<dbReference type="AlphaFoldDB" id="G3AVV5"/>
<proteinExistence type="inferred from homology"/>
<dbReference type="SUPFAM" id="SSF51419">
    <property type="entry name" value="PLP-binding barrel"/>
    <property type="match status" value="1"/>
</dbReference>
<dbReference type="OrthoDB" id="20198at2759"/>
<name>G3AVV5_SPAPN</name>
<dbReference type="PANTHER" id="PTHR28004:SF2">
    <property type="entry name" value="D-SERINE DEHYDRATASE"/>
    <property type="match status" value="1"/>
</dbReference>
<dbReference type="GO" id="GO:0036088">
    <property type="term" value="P:D-serine catabolic process"/>
    <property type="evidence" value="ECO:0007669"/>
    <property type="project" value="TreeGrafter"/>
</dbReference>
<dbReference type="KEGG" id="spaa:SPAPADRAFT_63627"/>
<dbReference type="GO" id="GO:0008721">
    <property type="term" value="F:D-serine ammonia-lyase activity"/>
    <property type="evidence" value="ECO:0007669"/>
    <property type="project" value="UniProtKB-EC"/>
</dbReference>
<dbReference type="InterPro" id="IPR042208">
    <property type="entry name" value="D-ser_dehydrat-like_sf"/>
</dbReference>
<dbReference type="InterPro" id="IPR029066">
    <property type="entry name" value="PLP-binding_barrel"/>
</dbReference>
<evidence type="ECO:0000256" key="4">
    <source>
        <dbReference type="ARBA" id="ARBA00022575"/>
    </source>
</evidence>
<keyword evidence="16" id="KW-1185">Reference proteome</keyword>
<keyword evidence="7" id="KW-0663">Pyridoxal phosphate</keyword>
<evidence type="ECO:0000256" key="9">
    <source>
        <dbReference type="ARBA" id="ARBA00051198"/>
    </source>
</evidence>
<evidence type="ECO:0000313" key="16">
    <source>
        <dbReference type="Proteomes" id="UP000000709"/>
    </source>
</evidence>
<evidence type="ECO:0000256" key="1">
    <source>
        <dbReference type="ARBA" id="ARBA00001933"/>
    </source>
</evidence>
<dbReference type="OMA" id="WPRFYGW"/>
<keyword evidence="5" id="KW-0479">Metal-binding</keyword>
<dbReference type="InterPro" id="IPR001608">
    <property type="entry name" value="Ala_racemase_N"/>
</dbReference>
<dbReference type="InterPro" id="IPR026956">
    <property type="entry name" value="D-ser_dehydrat-like_dom"/>
</dbReference>
<keyword evidence="6" id="KW-0862">Zinc</keyword>
<dbReference type="SMART" id="SM01119">
    <property type="entry name" value="D-ser_dehydrat"/>
    <property type="match status" value="1"/>
</dbReference>
<evidence type="ECO:0000256" key="10">
    <source>
        <dbReference type="ARBA" id="ARBA00055764"/>
    </source>
</evidence>
<comment type="similarity">
    <text evidence="3">Belongs to the DSD1 family.</text>
</comment>
<evidence type="ECO:0000313" key="15">
    <source>
        <dbReference type="EMBL" id="EGW30000.1"/>
    </source>
</evidence>
<evidence type="ECO:0000256" key="3">
    <source>
        <dbReference type="ARBA" id="ARBA00005323"/>
    </source>
</evidence>
<keyword evidence="8" id="KW-0456">Lyase</keyword>
<dbReference type="GO" id="GO:0009636">
    <property type="term" value="P:response to toxic substance"/>
    <property type="evidence" value="ECO:0007669"/>
    <property type="project" value="UniProtKB-KW"/>
</dbReference>
<feature type="domain" description="D-serine dehydratase-like" evidence="14">
    <location>
        <begin position="301"/>
        <end position="403"/>
    </location>
</feature>
<dbReference type="PANTHER" id="PTHR28004">
    <property type="entry name" value="ZGC:162816-RELATED"/>
    <property type="match status" value="1"/>
</dbReference>
<comment type="cofactor">
    <cofactor evidence="2">
        <name>Zn(2+)</name>
        <dbReference type="ChEBI" id="CHEBI:29105"/>
    </cofactor>
</comment>
<dbReference type="HOGENOM" id="CLU_031639_0_0_1"/>
<evidence type="ECO:0000256" key="7">
    <source>
        <dbReference type="ARBA" id="ARBA00022898"/>
    </source>
</evidence>
<evidence type="ECO:0000259" key="14">
    <source>
        <dbReference type="SMART" id="SM01119"/>
    </source>
</evidence>
<evidence type="ECO:0000256" key="11">
    <source>
        <dbReference type="ARBA" id="ARBA00066349"/>
    </source>
</evidence>
<comment type="cofactor">
    <cofactor evidence="1">
        <name>pyridoxal 5'-phosphate</name>
        <dbReference type="ChEBI" id="CHEBI:597326"/>
    </cofactor>
</comment>
<dbReference type="Proteomes" id="UP000000709">
    <property type="component" value="Unassembled WGS sequence"/>
</dbReference>
<dbReference type="eggNOG" id="ENOG502QRZ0">
    <property type="taxonomic scope" value="Eukaryota"/>
</dbReference>
<evidence type="ECO:0000256" key="13">
    <source>
        <dbReference type="ARBA" id="ARBA00075219"/>
    </source>
</evidence>
<dbReference type="Gene3D" id="2.40.37.20">
    <property type="entry name" value="D-serine dehydratase-like domain"/>
    <property type="match status" value="1"/>
</dbReference>
<dbReference type="Pfam" id="PF01168">
    <property type="entry name" value="Ala_racemase_N"/>
    <property type="match status" value="1"/>
</dbReference>
<keyword evidence="4" id="KW-0216">Detoxification</keyword>
<dbReference type="Pfam" id="PF14031">
    <property type="entry name" value="D-ser_dehydrat"/>
    <property type="match status" value="1"/>
</dbReference>
<protein>
    <recommendedName>
        <fullName evidence="12">D-serine dehydratase</fullName>
        <ecNumber evidence="11">4.3.1.18</ecNumber>
    </recommendedName>
    <alternativeName>
        <fullName evidence="13">D-serine deaminase</fullName>
    </alternativeName>
</protein>
<sequence length="418" mass="46037">MKYPSEFTPVANKQELCKQYVGKSIKELPTPSIVIDRSQFRANCRQMIENAKKLNADFRPHIKTHKTVEGCIEQLGDGEVFTDRIVVSTMMEAWGVLQIPQVQDVHYSLPVVKSRIPEFASFSSRVSHFRLMLDQIEQLEALAAYREANPSIKKWSIFIKVDMGTHRAGLPVGDELGSLLQKALKDPRIKTHVEIYGLYCHAGHSYSSTSEKMAKDFLIDEINFANDAALLAKSLDPSLQLVLSVGATPTANASSSLTNEELLEKLHNHKLEGKLELHAGNYSCCDLQQLATGCITQATISLTVLSEIVSTYPGRGDNAPGEQLIDAGVLALAREFSAIPGHGKVIEPKGFGEWTVGRLSQEHGVLTPSDSSCKFIPYGTQVRVIPQHACIAAAAHPFFFVVGDDNTVVDVWVPLRGW</sequence>
<evidence type="ECO:0000256" key="2">
    <source>
        <dbReference type="ARBA" id="ARBA00001947"/>
    </source>
</evidence>
<dbReference type="GeneID" id="18874837"/>
<comment type="catalytic activity">
    <reaction evidence="9">
        <text>D-serine = pyruvate + NH4(+)</text>
        <dbReference type="Rhea" id="RHEA:13977"/>
        <dbReference type="ChEBI" id="CHEBI:15361"/>
        <dbReference type="ChEBI" id="CHEBI:28938"/>
        <dbReference type="ChEBI" id="CHEBI:35247"/>
        <dbReference type="EC" id="4.3.1.18"/>
    </reaction>
    <physiologicalReaction direction="left-to-right" evidence="9">
        <dbReference type="Rhea" id="RHEA:13978"/>
    </physiologicalReaction>
</comment>
<dbReference type="EMBL" id="GL996506">
    <property type="protein sequence ID" value="EGW30000.1"/>
    <property type="molecule type" value="Genomic_DNA"/>
</dbReference>
<dbReference type="FunCoup" id="G3AVV5">
    <property type="interactions" value="44"/>
</dbReference>
<dbReference type="EC" id="4.3.1.18" evidence="11"/>